<keyword evidence="2" id="KW-1185">Reference proteome</keyword>
<sequence>MRDEKRFSGKKESPQVDLCTVHAKDYHNFRGKMWPCKCAGVQGCSEGRCEAMVGQGACTGGGEPGLREEMKVDTAGGEMSRKGASACDLLPDTSRVNFNGGLVVCGRLFSFAGHDEECIPSSEAGLSGPPIPYEQILDVSLFSSLRRAMAMLTSGQQCMSKFFTKKGECKHFSQFVMWSPSFWDLIGISTKKGISFQLFMPAHKVQV</sequence>
<proteinExistence type="predicted"/>
<evidence type="ECO:0000313" key="1">
    <source>
        <dbReference type="EMBL" id="KAI5069021.1"/>
    </source>
</evidence>
<gene>
    <name evidence="1" type="ORF">GOP47_0015322</name>
</gene>
<organism evidence="1 2">
    <name type="scientific">Adiantum capillus-veneris</name>
    <name type="common">Maidenhair fern</name>
    <dbReference type="NCBI Taxonomy" id="13818"/>
    <lineage>
        <taxon>Eukaryota</taxon>
        <taxon>Viridiplantae</taxon>
        <taxon>Streptophyta</taxon>
        <taxon>Embryophyta</taxon>
        <taxon>Tracheophyta</taxon>
        <taxon>Polypodiopsida</taxon>
        <taxon>Polypodiidae</taxon>
        <taxon>Polypodiales</taxon>
        <taxon>Pteridineae</taxon>
        <taxon>Pteridaceae</taxon>
        <taxon>Vittarioideae</taxon>
        <taxon>Adiantum</taxon>
    </lineage>
</organism>
<comment type="caution">
    <text evidence="1">The sequence shown here is derived from an EMBL/GenBank/DDBJ whole genome shotgun (WGS) entry which is preliminary data.</text>
</comment>
<accession>A0A9D4UJH1</accession>
<name>A0A9D4UJH1_ADICA</name>
<dbReference type="Proteomes" id="UP000886520">
    <property type="component" value="Chromosome 15"/>
</dbReference>
<evidence type="ECO:0000313" key="2">
    <source>
        <dbReference type="Proteomes" id="UP000886520"/>
    </source>
</evidence>
<reference evidence="1" key="1">
    <citation type="submission" date="2021-01" db="EMBL/GenBank/DDBJ databases">
        <title>Adiantum capillus-veneris genome.</title>
        <authorList>
            <person name="Fang Y."/>
            <person name="Liao Q."/>
        </authorList>
    </citation>
    <scope>NUCLEOTIDE SEQUENCE</scope>
    <source>
        <strain evidence="1">H3</strain>
        <tissue evidence="1">Leaf</tissue>
    </source>
</reference>
<dbReference type="EMBL" id="JABFUD020000015">
    <property type="protein sequence ID" value="KAI5069021.1"/>
    <property type="molecule type" value="Genomic_DNA"/>
</dbReference>
<protein>
    <submittedName>
        <fullName evidence="1">Uncharacterized protein</fullName>
    </submittedName>
</protein>
<dbReference type="AlphaFoldDB" id="A0A9D4UJH1"/>